<dbReference type="PANTHER" id="PTHR24171:SF9">
    <property type="entry name" value="ANKYRIN REPEAT DOMAIN-CONTAINING PROTEIN 39"/>
    <property type="match status" value="1"/>
</dbReference>
<proteinExistence type="predicted"/>
<reference evidence="5 6" key="1">
    <citation type="journal article" date="2017" name="Int. J. Parasitol.">
        <title>The genome of the protozoan parasite Cystoisospora suis and a reverse vaccinology approach to identify vaccine candidates.</title>
        <authorList>
            <person name="Palmieri N."/>
            <person name="Shrestha A."/>
            <person name="Ruttkowski B."/>
            <person name="Beck T."/>
            <person name="Vogl C."/>
            <person name="Tomley F."/>
            <person name="Blake D.P."/>
            <person name="Joachim A."/>
        </authorList>
    </citation>
    <scope>NUCLEOTIDE SEQUENCE [LARGE SCALE GENOMIC DNA]</scope>
    <source>
        <strain evidence="5 6">Wien I</strain>
    </source>
</reference>
<dbReference type="PANTHER" id="PTHR24171">
    <property type="entry name" value="ANKYRIN REPEAT DOMAIN-CONTAINING PROTEIN 39-RELATED"/>
    <property type="match status" value="1"/>
</dbReference>
<dbReference type="AlphaFoldDB" id="A0A2C6KSI8"/>
<protein>
    <submittedName>
        <fullName evidence="5">Ankyrin repeat-containing protein</fullName>
    </submittedName>
</protein>
<dbReference type="InterPro" id="IPR002110">
    <property type="entry name" value="Ankyrin_rpt"/>
</dbReference>
<dbReference type="OrthoDB" id="10264606at2759"/>
<evidence type="ECO:0000256" key="1">
    <source>
        <dbReference type="ARBA" id="ARBA00022737"/>
    </source>
</evidence>
<dbReference type="PROSITE" id="PS50297">
    <property type="entry name" value="ANK_REP_REGION"/>
    <property type="match status" value="3"/>
</dbReference>
<dbReference type="Pfam" id="PF12796">
    <property type="entry name" value="Ank_2"/>
    <property type="match status" value="2"/>
</dbReference>
<dbReference type="RefSeq" id="XP_067920986.1">
    <property type="nucleotide sequence ID" value="XM_068067038.1"/>
</dbReference>
<dbReference type="VEuPathDB" id="ToxoDB:CSUI_006888"/>
<feature type="repeat" description="ANK" evidence="3">
    <location>
        <begin position="210"/>
        <end position="242"/>
    </location>
</feature>
<evidence type="ECO:0000256" key="3">
    <source>
        <dbReference type="PROSITE-ProRule" id="PRU00023"/>
    </source>
</evidence>
<dbReference type="PRINTS" id="PR01415">
    <property type="entry name" value="ANKYRIN"/>
</dbReference>
<dbReference type="GeneID" id="94430249"/>
<dbReference type="PROSITE" id="PS50088">
    <property type="entry name" value="ANK_REPEAT"/>
    <property type="match status" value="3"/>
</dbReference>
<dbReference type="SUPFAM" id="SSF48403">
    <property type="entry name" value="Ankyrin repeat"/>
    <property type="match status" value="1"/>
</dbReference>
<feature type="repeat" description="ANK" evidence="3">
    <location>
        <begin position="176"/>
        <end position="209"/>
    </location>
</feature>
<dbReference type="Proteomes" id="UP000221165">
    <property type="component" value="Unassembled WGS sequence"/>
</dbReference>
<keyword evidence="1" id="KW-0677">Repeat</keyword>
<dbReference type="EMBL" id="MIGC01003542">
    <property type="protein sequence ID" value="PHJ19284.1"/>
    <property type="molecule type" value="Genomic_DNA"/>
</dbReference>
<organism evidence="5 6">
    <name type="scientific">Cystoisospora suis</name>
    <dbReference type="NCBI Taxonomy" id="483139"/>
    <lineage>
        <taxon>Eukaryota</taxon>
        <taxon>Sar</taxon>
        <taxon>Alveolata</taxon>
        <taxon>Apicomplexa</taxon>
        <taxon>Conoidasida</taxon>
        <taxon>Coccidia</taxon>
        <taxon>Eucoccidiorida</taxon>
        <taxon>Eimeriorina</taxon>
        <taxon>Sarcocystidae</taxon>
        <taxon>Cystoisospora</taxon>
    </lineage>
</organism>
<accession>A0A2C6KSI8</accession>
<evidence type="ECO:0000313" key="6">
    <source>
        <dbReference type="Proteomes" id="UP000221165"/>
    </source>
</evidence>
<dbReference type="SMART" id="SM00248">
    <property type="entry name" value="ANK"/>
    <property type="match status" value="5"/>
</dbReference>
<dbReference type="InterPro" id="IPR036770">
    <property type="entry name" value="Ankyrin_rpt-contain_sf"/>
</dbReference>
<name>A0A2C6KSI8_9APIC</name>
<dbReference type="Gene3D" id="1.25.40.20">
    <property type="entry name" value="Ankyrin repeat-containing domain"/>
    <property type="match status" value="2"/>
</dbReference>
<sequence>MEGTSNGKEDLFNAAASNDVAFLSSRIEIPTPADKEGCRSVPASSPSTCCHPGVSARDEANREDTREQELEAGKRWTAEGIRSLEDEDGRSLLHVAAAAGHLEAVDFLLRAGVDLLKADEGEWTPLHSAASGGHLPVVRALISAAQQQQKSEWGSSGSSGDKRDVLRELLEAKTPSGTTALTIAAAKGSGTPVVEALLDAGADTEATDNYGRTALSRAVAASNETVVDLLLTRGANVTVEEKFTGENLLHLAVNAENADLCLLLMRKDPSLKFKKNREGVTAFEAGRTPFLKHLAYLYEEENGTAGPGAFSSSLDKDH</sequence>
<evidence type="ECO:0000256" key="2">
    <source>
        <dbReference type="ARBA" id="ARBA00023043"/>
    </source>
</evidence>
<evidence type="ECO:0000313" key="5">
    <source>
        <dbReference type="EMBL" id="PHJ19284.1"/>
    </source>
</evidence>
<keyword evidence="2 3" id="KW-0040">ANK repeat</keyword>
<keyword evidence="6" id="KW-1185">Reference proteome</keyword>
<comment type="caution">
    <text evidence="5">The sequence shown here is derived from an EMBL/GenBank/DDBJ whole genome shotgun (WGS) entry which is preliminary data.</text>
</comment>
<feature type="repeat" description="ANK" evidence="3">
    <location>
        <begin position="88"/>
        <end position="120"/>
    </location>
</feature>
<feature type="compositionally biased region" description="Basic and acidic residues" evidence="4">
    <location>
        <begin position="56"/>
        <end position="66"/>
    </location>
</feature>
<gene>
    <name evidence="5" type="ORF">CSUI_006888</name>
</gene>
<feature type="region of interest" description="Disordered" evidence="4">
    <location>
        <begin position="33"/>
        <end position="66"/>
    </location>
</feature>
<evidence type="ECO:0000256" key="4">
    <source>
        <dbReference type="SAM" id="MobiDB-lite"/>
    </source>
</evidence>